<dbReference type="Proteomes" id="UP000243688">
    <property type="component" value="Unassembled WGS sequence"/>
</dbReference>
<dbReference type="InterPro" id="IPR006675">
    <property type="entry name" value="HDIG_dom"/>
</dbReference>
<organism evidence="2 3">
    <name type="scientific">Candidatus Reconcilbacillus cellulovorans</name>
    <dbReference type="NCBI Taxonomy" id="1906605"/>
    <lineage>
        <taxon>Bacteria</taxon>
        <taxon>Bacillati</taxon>
        <taxon>Bacillota</taxon>
        <taxon>Bacilli</taxon>
        <taxon>Bacillales</taxon>
        <taxon>Paenibacillaceae</taxon>
        <taxon>Candidatus Reconcilbacillus</taxon>
    </lineage>
</organism>
<evidence type="ECO:0000259" key="1">
    <source>
        <dbReference type="PROSITE" id="PS51832"/>
    </source>
</evidence>
<proteinExistence type="predicted"/>
<dbReference type="SMART" id="SM00471">
    <property type="entry name" value="HDc"/>
    <property type="match status" value="1"/>
</dbReference>
<dbReference type="Pfam" id="PF13487">
    <property type="entry name" value="HD_5"/>
    <property type="match status" value="1"/>
</dbReference>
<reference evidence="2 3" key="1">
    <citation type="submission" date="2016-12" db="EMBL/GenBank/DDBJ databases">
        <title>Candidatus Reconcilibacillus cellulovorans genome.</title>
        <authorList>
            <person name="Kolinko S."/>
            <person name="Wu Y.-W."/>
            <person name="Tachea F."/>
            <person name="Denzel E."/>
            <person name="Hiras J."/>
            <person name="Baecker N."/>
            <person name="Chan L.J."/>
            <person name="Eichorst S.A."/>
            <person name="Frey D."/>
            <person name="Adams P.D."/>
            <person name="Pray T."/>
            <person name="Tanjore D."/>
            <person name="Petzold C.J."/>
            <person name="Gladden J.M."/>
            <person name="Simmons B.A."/>
            <person name="Singer S.W."/>
        </authorList>
    </citation>
    <scope>NUCLEOTIDE SEQUENCE [LARGE SCALE GENOMIC DNA]</scope>
    <source>
        <strain evidence="2">JTherm</strain>
    </source>
</reference>
<sequence>MIGIEIISSIYALIHLRDPVTAQHSYAMAACAYELAKILDPGNESDYFLGGLVHDVGKIGWPDRLLKGNQKVTDEDKKLLVRHVSDGVRFLSQLNLPPIILQMAQFHHERNDGSGYPSGVYGKYIPISGKIAAVSDVYSALRMDRSYRKGMSHDDAIAIMEADRGLDKFVMAQFKNCTEGRNTIENLLLRNRPLVDSSHAK</sequence>
<protein>
    <recommendedName>
        <fullName evidence="1">HD-GYP domain-containing protein</fullName>
    </recommendedName>
</protein>
<dbReference type="AlphaFoldDB" id="A0A2A6DX42"/>
<dbReference type="NCBIfam" id="TIGR00277">
    <property type="entry name" value="HDIG"/>
    <property type="match status" value="1"/>
</dbReference>
<gene>
    <name evidence="2" type="ORF">BLM47_12550</name>
</gene>
<evidence type="ECO:0000313" key="2">
    <source>
        <dbReference type="EMBL" id="PDO09450.1"/>
    </source>
</evidence>
<dbReference type="InterPro" id="IPR003607">
    <property type="entry name" value="HD/PDEase_dom"/>
</dbReference>
<dbReference type="CDD" id="cd00077">
    <property type="entry name" value="HDc"/>
    <property type="match status" value="1"/>
</dbReference>
<comment type="caution">
    <text evidence="2">The sequence shown here is derived from an EMBL/GenBank/DDBJ whole genome shotgun (WGS) entry which is preliminary data.</text>
</comment>
<evidence type="ECO:0000313" key="3">
    <source>
        <dbReference type="Proteomes" id="UP000243688"/>
    </source>
</evidence>
<dbReference type="Gene3D" id="1.10.3210.10">
    <property type="entry name" value="Hypothetical protein af1432"/>
    <property type="match status" value="1"/>
</dbReference>
<dbReference type="EMBL" id="MOXJ01000039">
    <property type="protein sequence ID" value="PDO09450.1"/>
    <property type="molecule type" value="Genomic_DNA"/>
</dbReference>
<dbReference type="PANTHER" id="PTHR43155:SF2">
    <property type="entry name" value="CYCLIC DI-GMP PHOSPHODIESTERASE PA4108"/>
    <property type="match status" value="1"/>
</dbReference>
<dbReference type="SUPFAM" id="SSF109604">
    <property type="entry name" value="HD-domain/PDEase-like"/>
    <property type="match status" value="1"/>
</dbReference>
<dbReference type="PANTHER" id="PTHR43155">
    <property type="entry name" value="CYCLIC DI-GMP PHOSPHODIESTERASE PA4108-RELATED"/>
    <property type="match status" value="1"/>
</dbReference>
<name>A0A2A6DX42_9BACL</name>
<feature type="domain" description="HD-GYP" evidence="1">
    <location>
        <begin position="1"/>
        <end position="190"/>
    </location>
</feature>
<dbReference type="PROSITE" id="PS51832">
    <property type="entry name" value="HD_GYP"/>
    <property type="match status" value="1"/>
</dbReference>
<dbReference type="InterPro" id="IPR037522">
    <property type="entry name" value="HD_GYP_dom"/>
</dbReference>
<accession>A0A2A6DX42</accession>